<protein>
    <recommendedName>
        <fullName evidence="6">Ethanolamine utilization protein EutN</fullName>
    </recommendedName>
</protein>
<keyword evidence="2" id="KW-1282">Carboxysome</keyword>
<dbReference type="STRING" id="214095.RU97_GL000935"/>
<comment type="subcellular location">
    <subcellularLocation>
        <location evidence="1">Carboxysome</location>
    </subcellularLocation>
</comment>
<sequence>MLVEVWNTDTEEPQGSLVAADNAGAGIGDLVLITQGQAARISAENLETPIDAMIVGVVDSMESNK</sequence>
<organism evidence="4 5">
    <name type="scientific">Enterococcus canis</name>
    <dbReference type="NCBI Taxonomy" id="214095"/>
    <lineage>
        <taxon>Bacteria</taxon>
        <taxon>Bacillati</taxon>
        <taxon>Bacillota</taxon>
        <taxon>Bacilli</taxon>
        <taxon>Lactobacillales</taxon>
        <taxon>Enterococcaceae</taxon>
        <taxon>Enterococcus</taxon>
    </lineage>
</organism>
<dbReference type="Proteomes" id="UP000181884">
    <property type="component" value="Unassembled WGS sequence"/>
</dbReference>
<dbReference type="PROSITE" id="PS51932">
    <property type="entry name" value="BMV"/>
    <property type="match status" value="1"/>
</dbReference>
<evidence type="ECO:0000313" key="5">
    <source>
        <dbReference type="Proteomes" id="UP000181884"/>
    </source>
</evidence>
<keyword evidence="5" id="KW-1185">Reference proteome</keyword>
<dbReference type="Pfam" id="PF03319">
    <property type="entry name" value="EutN_CcmL"/>
    <property type="match status" value="1"/>
</dbReference>
<evidence type="ECO:0000313" key="4">
    <source>
        <dbReference type="EMBL" id="OJG19364.1"/>
    </source>
</evidence>
<reference evidence="4 5" key="1">
    <citation type="submission" date="2014-12" db="EMBL/GenBank/DDBJ databases">
        <title>Draft genome sequences of 29 type strains of Enterococci.</title>
        <authorList>
            <person name="Zhong Z."/>
            <person name="Sun Z."/>
            <person name="Liu W."/>
            <person name="Zhang W."/>
            <person name="Zhang H."/>
        </authorList>
    </citation>
    <scope>NUCLEOTIDE SEQUENCE [LARGE SCALE GENOMIC DNA]</scope>
    <source>
        <strain evidence="4 5">DSM 17029</strain>
    </source>
</reference>
<keyword evidence="3" id="KW-1283">Bacterial microcompartment</keyword>
<evidence type="ECO:0000256" key="1">
    <source>
        <dbReference type="ARBA" id="ARBA00023587"/>
    </source>
</evidence>
<name>A0A1L8RI19_9ENTE</name>
<proteinExistence type="predicted"/>
<comment type="caution">
    <text evidence="4">The sequence shown here is derived from an EMBL/GenBank/DDBJ whole genome shotgun (WGS) entry which is preliminary data.</text>
</comment>
<evidence type="ECO:0008006" key="6">
    <source>
        <dbReference type="Google" id="ProtNLM"/>
    </source>
</evidence>
<dbReference type="InterPro" id="IPR036677">
    <property type="entry name" value="EutN_CcmL_sf"/>
</dbReference>
<evidence type="ECO:0000256" key="2">
    <source>
        <dbReference type="ARBA" id="ARBA00023669"/>
    </source>
</evidence>
<dbReference type="Gene3D" id="2.40.50.220">
    <property type="entry name" value="EutN/Ccml"/>
    <property type="match status" value="1"/>
</dbReference>
<dbReference type="PANTHER" id="PTHR36539:SF2">
    <property type="entry name" value="ETHANOLAMINE UTILIZATION PROTEIN"/>
    <property type="match status" value="1"/>
</dbReference>
<accession>A0A1L8RI19</accession>
<dbReference type="EMBL" id="JXKH01000002">
    <property type="protein sequence ID" value="OJG19364.1"/>
    <property type="molecule type" value="Genomic_DNA"/>
</dbReference>
<gene>
    <name evidence="4" type="ORF">RU97_GL000935</name>
</gene>
<dbReference type="InterPro" id="IPR004992">
    <property type="entry name" value="EutN_CcmL"/>
</dbReference>
<dbReference type="PANTHER" id="PTHR36539">
    <property type="entry name" value="ETHANOLAMINE UTILIZATION PROTEIN EUTN"/>
    <property type="match status" value="1"/>
</dbReference>
<dbReference type="GO" id="GO:0031470">
    <property type="term" value="C:carboxysome"/>
    <property type="evidence" value="ECO:0007669"/>
    <property type="project" value="UniProtKB-SubCell"/>
</dbReference>
<evidence type="ECO:0000256" key="3">
    <source>
        <dbReference type="ARBA" id="ARBA00024446"/>
    </source>
</evidence>
<dbReference type="SUPFAM" id="SSF159133">
    <property type="entry name" value="EutN/CcmL-like"/>
    <property type="match status" value="1"/>
</dbReference>
<dbReference type="AlphaFoldDB" id="A0A1L8RI19"/>